<evidence type="ECO:0000313" key="1">
    <source>
        <dbReference type="EMBL" id="URD76881.1"/>
    </source>
</evidence>
<protein>
    <submittedName>
        <fullName evidence="1">Uncharacterized protein</fullName>
    </submittedName>
</protein>
<name>A0A9E7EHC7_9LILI</name>
<sequence>MAKDLLVVLTIQNNCQRTCGVSIQDYGASEHGIRNGGTSGVYHNVENKPPGRCAACIMFFRE</sequence>
<gene>
    <name evidence="1" type="ORF">MUK42_34283</name>
</gene>
<dbReference type="AlphaFoldDB" id="A0A9E7EHC7"/>
<dbReference type="EMBL" id="CP097502">
    <property type="protein sequence ID" value="URD76881.1"/>
    <property type="molecule type" value="Genomic_DNA"/>
</dbReference>
<dbReference type="Proteomes" id="UP001055439">
    <property type="component" value="Chromosome 1"/>
</dbReference>
<keyword evidence="2" id="KW-1185">Reference proteome</keyword>
<proteinExistence type="predicted"/>
<accession>A0A9E7EHC7</accession>
<organism evidence="1 2">
    <name type="scientific">Musa troglodytarum</name>
    <name type="common">fe'i banana</name>
    <dbReference type="NCBI Taxonomy" id="320322"/>
    <lineage>
        <taxon>Eukaryota</taxon>
        <taxon>Viridiplantae</taxon>
        <taxon>Streptophyta</taxon>
        <taxon>Embryophyta</taxon>
        <taxon>Tracheophyta</taxon>
        <taxon>Spermatophyta</taxon>
        <taxon>Magnoliopsida</taxon>
        <taxon>Liliopsida</taxon>
        <taxon>Zingiberales</taxon>
        <taxon>Musaceae</taxon>
        <taxon>Musa</taxon>
    </lineage>
</organism>
<reference evidence="1" key="1">
    <citation type="submission" date="2022-05" db="EMBL/GenBank/DDBJ databases">
        <title>The Musa troglodytarum L. genome provides insights into the mechanism of non-climacteric behaviour and enrichment of carotenoids.</title>
        <authorList>
            <person name="Wang J."/>
        </authorList>
    </citation>
    <scope>NUCLEOTIDE SEQUENCE</scope>
    <source>
        <tissue evidence="1">Leaf</tissue>
    </source>
</reference>
<evidence type="ECO:0000313" key="2">
    <source>
        <dbReference type="Proteomes" id="UP001055439"/>
    </source>
</evidence>